<keyword evidence="5" id="KW-1185">Reference proteome</keyword>
<dbReference type="AlphaFoldDB" id="A0A0D1LEP7"/>
<feature type="domain" description="Response regulatory" evidence="3">
    <location>
        <begin position="11"/>
        <end position="126"/>
    </location>
</feature>
<evidence type="ECO:0000313" key="4">
    <source>
        <dbReference type="EMBL" id="KIU16927.1"/>
    </source>
</evidence>
<dbReference type="PATRIC" id="fig|280871.6.peg.2345"/>
<accession>A0A0D1LEP7</accession>
<dbReference type="SUPFAM" id="SSF52172">
    <property type="entry name" value="CheY-like"/>
    <property type="match status" value="1"/>
</dbReference>
<dbReference type="PANTHER" id="PTHR44591:SF3">
    <property type="entry name" value="RESPONSE REGULATORY DOMAIN-CONTAINING PROTEIN"/>
    <property type="match status" value="1"/>
</dbReference>
<evidence type="ECO:0000256" key="1">
    <source>
        <dbReference type="ARBA" id="ARBA00022553"/>
    </source>
</evidence>
<dbReference type="STRING" id="280871.TL10_11315"/>
<evidence type="ECO:0000259" key="3">
    <source>
        <dbReference type="PROSITE" id="PS50110"/>
    </source>
</evidence>
<protein>
    <recommendedName>
        <fullName evidence="3">Response regulatory domain-containing protein</fullName>
    </recommendedName>
</protein>
<dbReference type="InterPro" id="IPR050595">
    <property type="entry name" value="Bact_response_regulator"/>
</dbReference>
<dbReference type="Gene3D" id="3.40.50.2300">
    <property type="match status" value="1"/>
</dbReference>
<name>A0A0D1LEP7_9MYCO</name>
<evidence type="ECO:0000313" key="5">
    <source>
        <dbReference type="Proteomes" id="UP000032221"/>
    </source>
</evidence>
<gene>
    <name evidence="4" type="ORF">TL10_11315</name>
</gene>
<dbReference type="EMBL" id="JXST01000013">
    <property type="protein sequence ID" value="KIU16927.1"/>
    <property type="molecule type" value="Genomic_DNA"/>
</dbReference>
<organism evidence="4 5">
    <name type="scientific">Mycolicibacterium llatzerense</name>
    <dbReference type="NCBI Taxonomy" id="280871"/>
    <lineage>
        <taxon>Bacteria</taxon>
        <taxon>Bacillati</taxon>
        <taxon>Actinomycetota</taxon>
        <taxon>Actinomycetes</taxon>
        <taxon>Mycobacteriales</taxon>
        <taxon>Mycobacteriaceae</taxon>
        <taxon>Mycolicibacterium</taxon>
    </lineage>
</organism>
<dbReference type="SMART" id="SM00448">
    <property type="entry name" value="REC"/>
    <property type="match status" value="1"/>
</dbReference>
<dbReference type="PROSITE" id="PS50110">
    <property type="entry name" value="RESPONSE_REGULATORY"/>
    <property type="match status" value="1"/>
</dbReference>
<dbReference type="GO" id="GO:0000160">
    <property type="term" value="P:phosphorelay signal transduction system"/>
    <property type="evidence" value="ECO:0007669"/>
    <property type="project" value="InterPro"/>
</dbReference>
<dbReference type="Proteomes" id="UP000032221">
    <property type="component" value="Unassembled WGS sequence"/>
</dbReference>
<feature type="modified residue" description="4-aspartylphosphate" evidence="2">
    <location>
        <position position="61"/>
    </location>
</feature>
<reference evidence="4 5" key="1">
    <citation type="submission" date="2015-01" db="EMBL/GenBank/DDBJ databases">
        <title>Genome sequence of Mycobacterium llatzerense and Mycobacterium immunogenum recovered from brain abscess.</title>
        <authorList>
            <person name="Greninger A.L."/>
            <person name="Langelier C."/>
            <person name="Cunningham G."/>
            <person name="Chiu C.Y."/>
            <person name="Miller S."/>
        </authorList>
    </citation>
    <scope>NUCLEOTIDE SEQUENCE [LARGE SCALE GENOMIC DNA]</scope>
    <source>
        <strain evidence="4 5">CLUC14</strain>
    </source>
</reference>
<proteinExistence type="predicted"/>
<dbReference type="InterPro" id="IPR011006">
    <property type="entry name" value="CheY-like_superfamily"/>
</dbReference>
<sequence>MQYMTNRQSLRCVIVDDNADYLAAATALLQQGDIEVVGTAQSISDGMHTVERLRPDVALVDVNLGEENGFDLVAQLNSHSGTADVMAILTSTFTELPVADLTTADAPPRFLPKLDLSGDAIRALIG</sequence>
<comment type="caution">
    <text evidence="4">The sequence shown here is derived from an EMBL/GenBank/DDBJ whole genome shotgun (WGS) entry which is preliminary data.</text>
</comment>
<dbReference type="InterPro" id="IPR001789">
    <property type="entry name" value="Sig_transdc_resp-reg_receiver"/>
</dbReference>
<keyword evidence="1 2" id="KW-0597">Phosphoprotein</keyword>
<evidence type="ECO:0000256" key="2">
    <source>
        <dbReference type="PROSITE-ProRule" id="PRU00169"/>
    </source>
</evidence>
<dbReference type="Pfam" id="PF00072">
    <property type="entry name" value="Response_reg"/>
    <property type="match status" value="1"/>
</dbReference>
<dbReference type="PANTHER" id="PTHR44591">
    <property type="entry name" value="STRESS RESPONSE REGULATOR PROTEIN 1"/>
    <property type="match status" value="1"/>
</dbReference>